<dbReference type="GO" id="GO:0005634">
    <property type="term" value="C:nucleus"/>
    <property type="evidence" value="ECO:0007669"/>
    <property type="project" value="UniProtKB-SubCell"/>
</dbReference>
<dbReference type="InterPro" id="IPR007219">
    <property type="entry name" value="XnlR_reg_dom"/>
</dbReference>
<keyword evidence="4" id="KW-0804">Transcription</keyword>
<keyword evidence="7" id="KW-0732">Signal</keyword>
<proteinExistence type="predicted"/>
<evidence type="ECO:0000256" key="6">
    <source>
        <dbReference type="SAM" id="MobiDB-lite"/>
    </source>
</evidence>
<evidence type="ECO:0000256" key="2">
    <source>
        <dbReference type="ARBA" id="ARBA00022723"/>
    </source>
</evidence>
<evidence type="ECO:0000256" key="7">
    <source>
        <dbReference type="SAM" id="SignalP"/>
    </source>
</evidence>
<comment type="subcellular location">
    <subcellularLocation>
        <location evidence="1">Nucleus</location>
    </subcellularLocation>
</comment>
<evidence type="ECO:0000313" key="9">
    <source>
        <dbReference type="EMBL" id="RSL83370.1"/>
    </source>
</evidence>
<dbReference type="AlphaFoldDB" id="A0A428S0M5"/>
<protein>
    <recommendedName>
        <fullName evidence="8">Xylanolytic transcriptional activator regulatory domain-containing protein</fullName>
    </recommendedName>
</protein>
<dbReference type="GO" id="GO:0000981">
    <property type="term" value="F:DNA-binding transcription factor activity, RNA polymerase II-specific"/>
    <property type="evidence" value="ECO:0007669"/>
    <property type="project" value="InterPro"/>
</dbReference>
<dbReference type="InterPro" id="IPR050815">
    <property type="entry name" value="TF_fung"/>
</dbReference>
<comment type="caution">
    <text evidence="9">The sequence shown here is derived from an EMBL/GenBank/DDBJ whole genome shotgun (WGS) entry which is preliminary data.</text>
</comment>
<evidence type="ECO:0000259" key="8">
    <source>
        <dbReference type="SMART" id="SM00906"/>
    </source>
</evidence>
<dbReference type="SMART" id="SM00906">
    <property type="entry name" value="Fungal_trans"/>
    <property type="match status" value="1"/>
</dbReference>
<gene>
    <name evidence="9" type="ORF">CEP51_004554</name>
</gene>
<evidence type="ECO:0000313" key="10">
    <source>
        <dbReference type="Proteomes" id="UP000287972"/>
    </source>
</evidence>
<dbReference type="Proteomes" id="UP000287972">
    <property type="component" value="Unassembled WGS sequence"/>
</dbReference>
<dbReference type="GO" id="GO:0006351">
    <property type="term" value="P:DNA-templated transcription"/>
    <property type="evidence" value="ECO:0007669"/>
    <property type="project" value="InterPro"/>
</dbReference>
<reference evidence="9 10" key="1">
    <citation type="submission" date="2017-06" db="EMBL/GenBank/DDBJ databases">
        <title>Comparative genomic analysis of Ambrosia Fusariam Clade fungi.</title>
        <authorList>
            <person name="Stajich J.E."/>
            <person name="Carrillo J."/>
            <person name="Kijimoto T."/>
            <person name="Eskalen A."/>
            <person name="O'Donnell K."/>
            <person name="Kasson M."/>
        </authorList>
    </citation>
    <scope>NUCLEOTIDE SEQUENCE [LARGE SCALE GENOMIC DNA]</scope>
    <source>
        <strain evidence="9 10">NRRL62606</strain>
    </source>
</reference>
<dbReference type="Pfam" id="PF04082">
    <property type="entry name" value="Fungal_trans"/>
    <property type="match status" value="1"/>
</dbReference>
<dbReference type="CDD" id="cd12148">
    <property type="entry name" value="fungal_TF_MHR"/>
    <property type="match status" value="1"/>
</dbReference>
<feature type="region of interest" description="Disordered" evidence="6">
    <location>
        <begin position="355"/>
        <end position="401"/>
    </location>
</feature>
<keyword evidence="2" id="KW-0479">Metal-binding</keyword>
<name>A0A428S0M5_9HYPO</name>
<evidence type="ECO:0000256" key="1">
    <source>
        <dbReference type="ARBA" id="ARBA00004123"/>
    </source>
</evidence>
<organism evidence="9 10">
    <name type="scientific">Fusarium floridanum</name>
    <dbReference type="NCBI Taxonomy" id="1325733"/>
    <lineage>
        <taxon>Eukaryota</taxon>
        <taxon>Fungi</taxon>
        <taxon>Dikarya</taxon>
        <taxon>Ascomycota</taxon>
        <taxon>Pezizomycotina</taxon>
        <taxon>Sordariomycetes</taxon>
        <taxon>Hypocreomycetidae</taxon>
        <taxon>Hypocreales</taxon>
        <taxon>Nectriaceae</taxon>
        <taxon>Fusarium</taxon>
        <taxon>Fusarium solani species complex</taxon>
    </lineage>
</organism>
<dbReference type="PANTHER" id="PTHR47338:SF23">
    <property type="entry name" value="ZN(II)2CYS6 TRANSCRIPTION FACTOR (EUROFUNG)"/>
    <property type="match status" value="1"/>
</dbReference>
<keyword evidence="10" id="KW-1185">Reference proteome</keyword>
<keyword evidence="3" id="KW-0805">Transcription regulation</keyword>
<dbReference type="GO" id="GO:0008270">
    <property type="term" value="F:zinc ion binding"/>
    <property type="evidence" value="ECO:0007669"/>
    <property type="project" value="InterPro"/>
</dbReference>
<accession>A0A428S0M5</accession>
<dbReference type="GO" id="GO:0003677">
    <property type="term" value="F:DNA binding"/>
    <property type="evidence" value="ECO:0007669"/>
    <property type="project" value="InterPro"/>
</dbReference>
<evidence type="ECO:0000256" key="5">
    <source>
        <dbReference type="ARBA" id="ARBA00023242"/>
    </source>
</evidence>
<dbReference type="PANTHER" id="PTHR47338">
    <property type="entry name" value="ZN(II)2CYS6 TRANSCRIPTION FACTOR (EUROFUNG)-RELATED"/>
    <property type="match status" value="1"/>
</dbReference>
<feature type="chain" id="PRO_5019050946" description="Xylanolytic transcriptional activator regulatory domain-containing protein" evidence="7">
    <location>
        <begin position="24"/>
        <end position="515"/>
    </location>
</feature>
<dbReference type="EMBL" id="NKCL01000085">
    <property type="protein sequence ID" value="RSL83370.1"/>
    <property type="molecule type" value="Genomic_DNA"/>
</dbReference>
<evidence type="ECO:0000256" key="4">
    <source>
        <dbReference type="ARBA" id="ARBA00023163"/>
    </source>
</evidence>
<keyword evidence="5" id="KW-0539">Nucleus</keyword>
<feature type="domain" description="Xylanolytic transcriptional activator regulatory" evidence="8">
    <location>
        <begin position="28"/>
        <end position="114"/>
    </location>
</feature>
<feature type="signal peptide" evidence="7">
    <location>
        <begin position="1"/>
        <end position="23"/>
    </location>
</feature>
<sequence length="515" mass="57993">MSSLAIENLQALVILAFTTIGNGEPSETWSIIASMTRTVDFLQLTMEGEHAKTRYLVSTTPLSPPRDWVQEEERRRVFWNVFNLDRYCSIMTGWSAGIPSDKINRRLPANGSYCPSSMGGFSYAVQATEYLNRIATCFLYPNVEFDDQQQVIAWLTRFKELDLQLVHWKMFLPKKWRDPNRAPDTSTGPHDLDHSMTLAHVTHNTSMILLHQRIAYPPSRQRQVVPLPSSCSAETCRLAATKTSNIAETWLRVCPEKIVVAPQIAFCTYISARLLLVHSRYYSEVLVPEFWVLVRSLDNMSRRWAGVTRGDSGPFPNLAGKYASHLRKIYERCQQDVTYTVRVLDYTENIEQAMSYNERDESLSQDARTGDNSDGPRPVSTSISGQKPGSMPSHPIAPQEHVPPLREQNISTADTSTVGGIGMVDQPAHIDSMSFTADAQELPEDLLAISQALMDQRFAEMDRIITLDDSWFETTAQATDVSTLHVPGWDTADMGFTDLQGDRGSVTGRDWQGMQ</sequence>
<evidence type="ECO:0000256" key="3">
    <source>
        <dbReference type="ARBA" id="ARBA00023015"/>
    </source>
</evidence>